<gene>
    <name evidence="6" type="ORF">AUP43_07835</name>
</gene>
<dbReference type="AlphaFoldDB" id="A0A154W687"/>
<evidence type="ECO:0000256" key="5">
    <source>
        <dbReference type="SAM" id="SignalP"/>
    </source>
</evidence>
<feature type="signal peptide" evidence="5">
    <location>
        <begin position="1"/>
        <end position="30"/>
    </location>
</feature>
<dbReference type="PIRSF" id="PIRSF006470">
    <property type="entry name" value="DctB"/>
    <property type="match status" value="1"/>
</dbReference>
<comment type="similarity">
    <text evidence="2">Belongs to the bacterial solute-binding protein 7 family.</text>
</comment>
<comment type="subcellular location">
    <subcellularLocation>
        <location evidence="1">Cell envelope</location>
    </subcellularLocation>
</comment>
<dbReference type="OrthoDB" id="7375081at2"/>
<keyword evidence="4 5" id="KW-0732">Signal</keyword>
<dbReference type="Gene3D" id="3.40.190.170">
    <property type="entry name" value="Bacterial extracellular solute-binding protein, family 7"/>
    <property type="match status" value="1"/>
</dbReference>
<dbReference type="InterPro" id="IPR004682">
    <property type="entry name" value="TRAP_DctP"/>
</dbReference>
<evidence type="ECO:0000256" key="2">
    <source>
        <dbReference type="ARBA" id="ARBA00009023"/>
    </source>
</evidence>
<dbReference type="Proteomes" id="UP000076400">
    <property type="component" value="Unassembled WGS sequence"/>
</dbReference>
<feature type="chain" id="PRO_5007602274" evidence="5">
    <location>
        <begin position="31"/>
        <end position="335"/>
    </location>
</feature>
<keyword evidence="7" id="KW-1185">Reference proteome</keyword>
<dbReference type="PANTHER" id="PTHR33376:SF4">
    <property type="entry name" value="SIALIC ACID-BINDING PERIPLASMIC PROTEIN SIAP"/>
    <property type="match status" value="1"/>
</dbReference>
<evidence type="ECO:0000256" key="4">
    <source>
        <dbReference type="ARBA" id="ARBA00022729"/>
    </source>
</evidence>
<proteinExistence type="inferred from homology"/>
<evidence type="ECO:0000313" key="7">
    <source>
        <dbReference type="Proteomes" id="UP000076400"/>
    </source>
</evidence>
<dbReference type="InterPro" id="IPR038404">
    <property type="entry name" value="TRAP_DctP_sf"/>
</dbReference>
<name>A0A154W687_9PROT</name>
<dbReference type="PROSITE" id="PS51318">
    <property type="entry name" value="TAT"/>
    <property type="match status" value="1"/>
</dbReference>
<comment type="caution">
    <text evidence="6">The sequence shown here is derived from an EMBL/GenBank/DDBJ whole genome shotgun (WGS) entry which is preliminary data.</text>
</comment>
<dbReference type="InterPro" id="IPR018389">
    <property type="entry name" value="DctP_fam"/>
</dbReference>
<evidence type="ECO:0000256" key="3">
    <source>
        <dbReference type="ARBA" id="ARBA00022448"/>
    </source>
</evidence>
<dbReference type="EMBL" id="LPXN01000101">
    <property type="protein sequence ID" value="KZD09004.1"/>
    <property type="molecule type" value="Genomic_DNA"/>
</dbReference>
<evidence type="ECO:0000313" key="6">
    <source>
        <dbReference type="EMBL" id="KZD09004.1"/>
    </source>
</evidence>
<dbReference type="CDD" id="cd13603">
    <property type="entry name" value="PBP2_TRAP_Siap_TeaA_like"/>
    <property type="match status" value="1"/>
</dbReference>
<dbReference type="STRING" id="580166.AUP43_07835"/>
<dbReference type="GO" id="GO:0030288">
    <property type="term" value="C:outer membrane-bounded periplasmic space"/>
    <property type="evidence" value="ECO:0007669"/>
    <property type="project" value="InterPro"/>
</dbReference>
<dbReference type="NCBIfam" id="NF037995">
    <property type="entry name" value="TRAP_S1"/>
    <property type="match status" value="1"/>
</dbReference>
<protein>
    <submittedName>
        <fullName evidence="6">Transporter</fullName>
    </submittedName>
</protein>
<dbReference type="NCBIfam" id="TIGR00787">
    <property type="entry name" value="dctP"/>
    <property type="match status" value="1"/>
</dbReference>
<accession>A0A154W687</accession>
<dbReference type="GO" id="GO:0055085">
    <property type="term" value="P:transmembrane transport"/>
    <property type="evidence" value="ECO:0007669"/>
    <property type="project" value="InterPro"/>
</dbReference>
<dbReference type="PANTHER" id="PTHR33376">
    <property type="match status" value="1"/>
</dbReference>
<evidence type="ECO:0000256" key="1">
    <source>
        <dbReference type="ARBA" id="ARBA00004196"/>
    </source>
</evidence>
<dbReference type="Pfam" id="PF03480">
    <property type="entry name" value="DctP"/>
    <property type="match status" value="1"/>
</dbReference>
<sequence>MTTRRTSLKLLSLSAALLAVAGIAASPAFAQKTVIKLGWTTSDGAQDPYAVGARAFKEEVEKRAGDRIEVQFYPNRQLGDEKDMLEGMRFGTIDAGIITNAVVANVEPSFQLNDLPFLYSNEAQAQKLLDGEIGEALSKKLAAKGVYVLGFMEGGFRHMINNRKPVVNPDDVSGVKYRVMQNPVFIDMFSSLGGSAVPMAWGETFTAVQQGTIDGLEIPVAVISANKYNEVTKYLSLTNHTYSAIELLMSKRSFDKLPADLQGAVREAAKAATASQRVTAAANVQTLLTDLEKKGMQVNKISDPAAFRTSVKPVYDKFRSSIGADLTDAALKAVQ</sequence>
<dbReference type="RefSeq" id="WP_067555163.1">
    <property type="nucleotide sequence ID" value="NZ_LPXN01000101.1"/>
</dbReference>
<dbReference type="InterPro" id="IPR006311">
    <property type="entry name" value="TAT_signal"/>
</dbReference>
<reference evidence="6 7" key="1">
    <citation type="submission" date="2015-12" db="EMBL/GenBank/DDBJ databases">
        <title>Genome sequence of Oceanibaculum pacificum MCCC 1A02656.</title>
        <authorList>
            <person name="Lu L."/>
            <person name="Lai Q."/>
            <person name="Shao Z."/>
            <person name="Qian P."/>
        </authorList>
    </citation>
    <scope>NUCLEOTIDE SEQUENCE [LARGE SCALE GENOMIC DNA]</scope>
    <source>
        <strain evidence="6 7">MCCC 1A02656</strain>
    </source>
</reference>
<keyword evidence="3" id="KW-0813">Transport</keyword>
<organism evidence="6 7">
    <name type="scientific">Oceanibaculum pacificum</name>
    <dbReference type="NCBI Taxonomy" id="580166"/>
    <lineage>
        <taxon>Bacteria</taxon>
        <taxon>Pseudomonadati</taxon>
        <taxon>Pseudomonadota</taxon>
        <taxon>Alphaproteobacteria</taxon>
        <taxon>Rhodospirillales</taxon>
        <taxon>Oceanibaculaceae</taxon>
        <taxon>Oceanibaculum</taxon>
    </lineage>
</organism>